<reference evidence="6 7" key="1">
    <citation type="submission" date="2020-08" db="EMBL/GenBank/DDBJ databases">
        <title>Genomic Encyclopedia of Type Strains, Phase IV (KMG-IV): sequencing the most valuable type-strain genomes for metagenomic binning, comparative biology and taxonomic classification.</title>
        <authorList>
            <person name="Goeker M."/>
        </authorList>
    </citation>
    <scope>NUCLEOTIDE SEQUENCE [LARGE SCALE GENOMIC DNA]</scope>
    <source>
        <strain evidence="6 7">YIM 65646</strain>
    </source>
</reference>
<dbReference type="Pfam" id="PF04389">
    <property type="entry name" value="Peptidase_M28"/>
    <property type="match status" value="1"/>
</dbReference>
<dbReference type="PANTHER" id="PTHR12147:SF26">
    <property type="entry name" value="PEPTIDASE M28 DOMAIN-CONTAINING PROTEIN"/>
    <property type="match status" value="1"/>
</dbReference>
<keyword evidence="4" id="KW-0732">Signal</keyword>
<feature type="domain" description="Peptidase M28" evidence="5">
    <location>
        <begin position="108"/>
        <end position="308"/>
    </location>
</feature>
<dbReference type="GO" id="GO:0006508">
    <property type="term" value="P:proteolysis"/>
    <property type="evidence" value="ECO:0007669"/>
    <property type="project" value="InterPro"/>
</dbReference>
<dbReference type="PANTHER" id="PTHR12147">
    <property type="entry name" value="METALLOPEPTIDASE M28 FAMILY MEMBER"/>
    <property type="match status" value="1"/>
</dbReference>
<comment type="similarity">
    <text evidence="1">Belongs to the peptidase M28 family. M28A subfamily.</text>
</comment>
<dbReference type="Gene3D" id="2.60.120.380">
    <property type="match status" value="1"/>
</dbReference>
<dbReference type="RefSeq" id="WP_184792307.1">
    <property type="nucleotide sequence ID" value="NZ_BONT01000050.1"/>
</dbReference>
<dbReference type="SUPFAM" id="SSF53187">
    <property type="entry name" value="Zn-dependent exopeptidases"/>
    <property type="match status" value="1"/>
</dbReference>
<evidence type="ECO:0000256" key="1">
    <source>
        <dbReference type="ARBA" id="ARBA00005957"/>
    </source>
</evidence>
<evidence type="ECO:0000256" key="3">
    <source>
        <dbReference type="ARBA" id="ARBA00022801"/>
    </source>
</evidence>
<protein>
    <recommendedName>
        <fullName evidence="5">Peptidase M28 domain-containing protein</fullName>
    </recommendedName>
</protein>
<proteinExistence type="inferred from homology"/>
<comment type="caution">
    <text evidence="6">The sequence shown here is derived from an EMBL/GenBank/DDBJ whole genome shotgun (WGS) entry which is preliminary data.</text>
</comment>
<keyword evidence="3" id="KW-0378">Hydrolase</keyword>
<dbReference type="AlphaFoldDB" id="A0A841FTV9"/>
<dbReference type="GO" id="GO:0008235">
    <property type="term" value="F:metalloexopeptidase activity"/>
    <property type="evidence" value="ECO:0007669"/>
    <property type="project" value="InterPro"/>
</dbReference>
<sequence length="528" mass="53778">MTPRSIRAVGALAAALLTAALLTPAPAQAAPVEAVTAAVALAPPDVNVENTKAHLQQFQTIATNNGGTRASGTNGYDASAAYVQQKLTAAGFSVTLQPCTSCNGSDPNVIADWPGGAANSTVMLGAHLDSVRAGAGINDNGSGSAALLEAALTLASRNPTMLKHVRFAWWADEESGLRGSQFYVSRSGTAGISAYLNFDMVGSTNAGYFLTNLNSTLTASLKGHFDAIGVPTETMTECCSDDGPFRNAGVATTFLSTGASARKTAAQVQKWGGTAGVAYDSCYHSSCDRYPGNINVTAIDRAGDAIARAIWVLAVDDTGTPPSGFTIAVSPTSGSAQPGTSVQATVSTQTVSGSPQTVTFSSGGAPANATVQFSPSAVTSGGSSQMQITLGNSPAGTYPITVTGTGTSGARTATYTLTVVSAGACANYNNRFNDSLTGTGNTDYMPPPTGSYQTTVSGRHAGCLDGPAGVDFDLYLQKLNGSTWTNVAQSTGSGPDETLTYDGTAGTYRYRVYAYSGSGAYQLGFNRP</sequence>
<evidence type="ECO:0000313" key="7">
    <source>
        <dbReference type="Proteomes" id="UP000548476"/>
    </source>
</evidence>
<gene>
    <name evidence="6" type="ORF">HNR73_007115</name>
</gene>
<dbReference type="InterPro" id="IPR045175">
    <property type="entry name" value="M28_fam"/>
</dbReference>
<accession>A0A841FTV9</accession>
<evidence type="ECO:0000313" key="6">
    <source>
        <dbReference type="EMBL" id="MBB6039224.1"/>
    </source>
</evidence>
<dbReference type="Proteomes" id="UP000548476">
    <property type="component" value="Unassembled WGS sequence"/>
</dbReference>
<dbReference type="InterPro" id="IPR007484">
    <property type="entry name" value="Peptidase_M28"/>
</dbReference>
<feature type="chain" id="PRO_5032723440" description="Peptidase M28 domain-containing protein" evidence="4">
    <location>
        <begin position="30"/>
        <end position="528"/>
    </location>
</feature>
<evidence type="ECO:0000259" key="5">
    <source>
        <dbReference type="Pfam" id="PF04389"/>
    </source>
</evidence>
<dbReference type="GO" id="GO:0046872">
    <property type="term" value="F:metal ion binding"/>
    <property type="evidence" value="ECO:0007669"/>
    <property type="project" value="UniProtKB-KW"/>
</dbReference>
<dbReference type="EMBL" id="JACHGT010000020">
    <property type="protein sequence ID" value="MBB6039224.1"/>
    <property type="molecule type" value="Genomic_DNA"/>
</dbReference>
<keyword evidence="2" id="KW-0479">Metal-binding</keyword>
<organism evidence="6 7">
    <name type="scientific">Phytomonospora endophytica</name>
    <dbReference type="NCBI Taxonomy" id="714109"/>
    <lineage>
        <taxon>Bacteria</taxon>
        <taxon>Bacillati</taxon>
        <taxon>Actinomycetota</taxon>
        <taxon>Actinomycetes</taxon>
        <taxon>Micromonosporales</taxon>
        <taxon>Micromonosporaceae</taxon>
        <taxon>Phytomonospora</taxon>
    </lineage>
</organism>
<keyword evidence="7" id="KW-1185">Reference proteome</keyword>
<evidence type="ECO:0000256" key="2">
    <source>
        <dbReference type="ARBA" id="ARBA00022723"/>
    </source>
</evidence>
<dbReference type="Gene3D" id="3.40.630.10">
    <property type="entry name" value="Zn peptidases"/>
    <property type="match status" value="1"/>
</dbReference>
<feature type="signal peptide" evidence="4">
    <location>
        <begin position="1"/>
        <end position="29"/>
    </location>
</feature>
<name>A0A841FTV9_9ACTN</name>
<dbReference type="FunFam" id="3.40.630.10:FF:000066">
    <property type="entry name" value="M28 family peptidase"/>
    <property type="match status" value="1"/>
</dbReference>
<evidence type="ECO:0000256" key="4">
    <source>
        <dbReference type="SAM" id="SignalP"/>
    </source>
</evidence>